<dbReference type="GO" id="GO:0045892">
    <property type="term" value="P:negative regulation of DNA-templated transcription"/>
    <property type="evidence" value="ECO:0007669"/>
    <property type="project" value="UniProtKB-ARBA"/>
</dbReference>
<name>A0A1B0DLD4_PHLPP</name>
<organism evidence="9 10">
    <name type="scientific">Phlebotomus papatasi</name>
    <name type="common">Sandfly</name>
    <dbReference type="NCBI Taxonomy" id="29031"/>
    <lineage>
        <taxon>Eukaryota</taxon>
        <taxon>Metazoa</taxon>
        <taxon>Ecdysozoa</taxon>
        <taxon>Arthropoda</taxon>
        <taxon>Hexapoda</taxon>
        <taxon>Insecta</taxon>
        <taxon>Pterygota</taxon>
        <taxon>Neoptera</taxon>
        <taxon>Endopterygota</taxon>
        <taxon>Diptera</taxon>
        <taxon>Nematocera</taxon>
        <taxon>Psychodoidea</taxon>
        <taxon>Psychodidae</taxon>
        <taxon>Phlebotomus</taxon>
        <taxon>Phlebotomus</taxon>
    </lineage>
</organism>
<dbReference type="VEuPathDB" id="VectorBase:PPAPM1_001540"/>
<reference evidence="9" key="1">
    <citation type="submission" date="2022-08" db="UniProtKB">
        <authorList>
            <consortium name="EnsemblMetazoa"/>
        </authorList>
    </citation>
    <scope>IDENTIFICATION</scope>
    <source>
        <strain evidence="9">Israel</strain>
    </source>
</reference>
<feature type="domain" description="C2H2-type" evidence="8">
    <location>
        <begin position="340"/>
        <end position="368"/>
    </location>
</feature>
<comment type="subcellular location">
    <subcellularLocation>
        <location evidence="1">Nucleus</location>
    </subcellularLocation>
</comment>
<dbReference type="GO" id="GO:0000981">
    <property type="term" value="F:DNA-binding transcription factor activity, RNA polymerase II-specific"/>
    <property type="evidence" value="ECO:0007669"/>
    <property type="project" value="TreeGrafter"/>
</dbReference>
<keyword evidence="7" id="KW-0539">Nucleus</keyword>
<evidence type="ECO:0000256" key="5">
    <source>
        <dbReference type="ARBA" id="ARBA00022833"/>
    </source>
</evidence>
<dbReference type="Proteomes" id="UP000092462">
    <property type="component" value="Unassembled WGS sequence"/>
</dbReference>
<keyword evidence="6" id="KW-0238">DNA-binding</keyword>
<dbReference type="Pfam" id="PF00096">
    <property type="entry name" value="zf-C2H2"/>
    <property type="match status" value="1"/>
</dbReference>
<evidence type="ECO:0000256" key="7">
    <source>
        <dbReference type="ARBA" id="ARBA00023242"/>
    </source>
</evidence>
<dbReference type="SUPFAM" id="SSF57667">
    <property type="entry name" value="beta-beta-alpha zinc fingers"/>
    <property type="match status" value="3"/>
</dbReference>
<dbReference type="Gene3D" id="3.30.160.60">
    <property type="entry name" value="Classic Zinc Finger"/>
    <property type="match status" value="4"/>
</dbReference>
<dbReference type="SMART" id="SM00355">
    <property type="entry name" value="ZnF_C2H2"/>
    <property type="match status" value="10"/>
</dbReference>
<dbReference type="InterPro" id="IPR017900">
    <property type="entry name" value="4Fe4S_Fe_S_CS"/>
</dbReference>
<dbReference type="EMBL" id="AJVK01036335">
    <property type="status" value="NOT_ANNOTATED_CDS"/>
    <property type="molecule type" value="Genomic_DNA"/>
</dbReference>
<evidence type="ECO:0000259" key="8">
    <source>
        <dbReference type="PROSITE" id="PS50157"/>
    </source>
</evidence>
<dbReference type="GO" id="GO:0008270">
    <property type="term" value="F:zinc ion binding"/>
    <property type="evidence" value="ECO:0007669"/>
    <property type="project" value="UniProtKB-KW"/>
</dbReference>
<sequence length="377" mass="44600">MNLAKLRRFGNKTRLNVLYNCEWAKCTALFEDPAMYKDHVELHLLSVGENKKSSEFRCLWDLCKFSSEDRNSWTRHVRYHCYHSKLMTVGDSLRNQINFPRCTHDSEQRNIIPDTPHDFLCEWDECGWKTNSILDFFDHVNTHGKLEFEFSRDVSKRERKLKCKWIGCEKISTGKPCTLIKHIRSHTSEKKVACDNCGAMFIHNSSFFDHCKRQLIHNTMEYSCLHCFRSFATPRLLKTHIRLHVNCHKCHLCDMTCPSLAHLTIHIRHRHMDERPFKCPFPQCTYASVLQRDLETHKEIHGPRQFYECTQYDCNFQSCSLKSLKRHESLKHLSPHPKVYLCDVCGRKYLRGDSISVHLKKAHGYKLPPGSSRFFYR</sequence>
<proteinExistence type="predicted"/>
<dbReference type="EnsemblMetazoa" id="PPAI009174-RA">
    <property type="protein sequence ID" value="PPAI009174-PA"/>
    <property type="gene ID" value="PPAI009174"/>
</dbReference>
<keyword evidence="4" id="KW-0863">Zinc-finger</keyword>
<dbReference type="PROSITE" id="PS50157">
    <property type="entry name" value="ZINC_FINGER_C2H2_2"/>
    <property type="match status" value="3"/>
</dbReference>
<dbReference type="PANTHER" id="PTHR24391:SF18">
    <property type="entry name" value="EG:115C2.6 PROTEIN"/>
    <property type="match status" value="1"/>
</dbReference>
<keyword evidence="5" id="KW-0862">Zinc</keyword>
<dbReference type="PROSITE" id="PS00028">
    <property type="entry name" value="ZINC_FINGER_C2H2_1"/>
    <property type="match status" value="4"/>
</dbReference>
<keyword evidence="10" id="KW-1185">Reference proteome</keyword>
<keyword evidence="3" id="KW-0677">Repeat</keyword>
<dbReference type="InterPro" id="IPR051574">
    <property type="entry name" value="ZnF_E-box_Homeobox"/>
</dbReference>
<dbReference type="InterPro" id="IPR013087">
    <property type="entry name" value="Znf_C2H2_type"/>
</dbReference>
<keyword evidence="2" id="KW-0479">Metal-binding</keyword>
<protein>
    <recommendedName>
        <fullName evidence="8">C2H2-type domain-containing protein</fullName>
    </recommendedName>
</protein>
<dbReference type="GO" id="GO:0005634">
    <property type="term" value="C:nucleus"/>
    <property type="evidence" value="ECO:0007669"/>
    <property type="project" value="UniProtKB-SubCell"/>
</dbReference>
<evidence type="ECO:0000256" key="1">
    <source>
        <dbReference type="ARBA" id="ARBA00004123"/>
    </source>
</evidence>
<accession>A0A1B0DLD4</accession>
<evidence type="ECO:0000256" key="3">
    <source>
        <dbReference type="ARBA" id="ARBA00022737"/>
    </source>
</evidence>
<dbReference type="PROSITE" id="PS00198">
    <property type="entry name" value="4FE4S_FER_1"/>
    <property type="match status" value="1"/>
</dbReference>
<dbReference type="InterPro" id="IPR036236">
    <property type="entry name" value="Znf_C2H2_sf"/>
</dbReference>
<evidence type="ECO:0000256" key="4">
    <source>
        <dbReference type="ARBA" id="ARBA00022771"/>
    </source>
</evidence>
<evidence type="ECO:0000256" key="6">
    <source>
        <dbReference type="ARBA" id="ARBA00023125"/>
    </source>
</evidence>
<dbReference type="AlphaFoldDB" id="A0A1B0DLD4"/>
<dbReference type="GO" id="GO:0000978">
    <property type="term" value="F:RNA polymerase II cis-regulatory region sequence-specific DNA binding"/>
    <property type="evidence" value="ECO:0007669"/>
    <property type="project" value="TreeGrafter"/>
</dbReference>
<dbReference type="VEuPathDB" id="VectorBase:PPAI009174"/>
<evidence type="ECO:0000256" key="2">
    <source>
        <dbReference type="ARBA" id="ARBA00022723"/>
    </source>
</evidence>
<feature type="domain" description="C2H2-type" evidence="8">
    <location>
        <begin position="248"/>
        <end position="276"/>
    </location>
</feature>
<feature type="domain" description="C2H2-type" evidence="8">
    <location>
        <begin position="222"/>
        <end position="249"/>
    </location>
</feature>
<dbReference type="PANTHER" id="PTHR24391">
    <property type="entry name" value="HISTONE H4 TRANSCRIPTION FACTOR-RELATED"/>
    <property type="match status" value="1"/>
</dbReference>
<evidence type="ECO:0000313" key="10">
    <source>
        <dbReference type="Proteomes" id="UP000092462"/>
    </source>
</evidence>
<evidence type="ECO:0000313" key="9">
    <source>
        <dbReference type="EnsemblMetazoa" id="PPAI009174-PA"/>
    </source>
</evidence>